<name>A0AAV2HK62_LYMST</name>
<evidence type="ECO:0000259" key="1">
    <source>
        <dbReference type="PROSITE" id="PS50835"/>
    </source>
</evidence>
<dbReference type="InterPro" id="IPR007110">
    <property type="entry name" value="Ig-like_dom"/>
</dbReference>
<sequence length="144" mass="15738">TISCDREIKDTFRDLNFVTVNGNIANMGVAITEEMDSKSCNCSASHTSNLYRLQSSLRLSVIAPAKVKELTFTNAVSNGNVLEFDANQQLRMTCSASGNPTPSLSLYYTDAQHLLNRETGYQLSHTIRTSCNDSGVYICAASNI</sequence>
<feature type="non-terminal residue" evidence="2">
    <location>
        <position position="1"/>
    </location>
</feature>
<dbReference type="InterPro" id="IPR036179">
    <property type="entry name" value="Ig-like_dom_sf"/>
</dbReference>
<dbReference type="PROSITE" id="PS50835">
    <property type="entry name" value="IG_LIKE"/>
    <property type="match status" value="1"/>
</dbReference>
<dbReference type="Gene3D" id="2.60.40.10">
    <property type="entry name" value="Immunoglobulins"/>
    <property type="match status" value="1"/>
</dbReference>
<keyword evidence="3" id="KW-1185">Reference proteome</keyword>
<dbReference type="SUPFAM" id="SSF48726">
    <property type="entry name" value="Immunoglobulin"/>
    <property type="match status" value="1"/>
</dbReference>
<protein>
    <recommendedName>
        <fullName evidence="1">Ig-like domain-containing protein</fullName>
    </recommendedName>
</protein>
<reference evidence="2 3" key="1">
    <citation type="submission" date="2024-04" db="EMBL/GenBank/DDBJ databases">
        <authorList>
            <consortium name="Genoscope - CEA"/>
            <person name="William W."/>
        </authorList>
    </citation>
    <scope>NUCLEOTIDE SEQUENCE [LARGE SCALE GENOMIC DNA]</scope>
</reference>
<accession>A0AAV2HK62</accession>
<dbReference type="AlphaFoldDB" id="A0AAV2HK62"/>
<proteinExistence type="predicted"/>
<gene>
    <name evidence="2" type="ORF">GSLYS_00007805001</name>
</gene>
<evidence type="ECO:0000313" key="2">
    <source>
        <dbReference type="EMBL" id="CAL1533845.1"/>
    </source>
</evidence>
<dbReference type="Proteomes" id="UP001497497">
    <property type="component" value="Unassembled WGS sequence"/>
</dbReference>
<organism evidence="2 3">
    <name type="scientific">Lymnaea stagnalis</name>
    <name type="common">Great pond snail</name>
    <name type="synonym">Helix stagnalis</name>
    <dbReference type="NCBI Taxonomy" id="6523"/>
    <lineage>
        <taxon>Eukaryota</taxon>
        <taxon>Metazoa</taxon>
        <taxon>Spiralia</taxon>
        <taxon>Lophotrochozoa</taxon>
        <taxon>Mollusca</taxon>
        <taxon>Gastropoda</taxon>
        <taxon>Heterobranchia</taxon>
        <taxon>Euthyneura</taxon>
        <taxon>Panpulmonata</taxon>
        <taxon>Hygrophila</taxon>
        <taxon>Lymnaeoidea</taxon>
        <taxon>Lymnaeidae</taxon>
        <taxon>Lymnaea</taxon>
    </lineage>
</organism>
<evidence type="ECO:0000313" key="3">
    <source>
        <dbReference type="Proteomes" id="UP001497497"/>
    </source>
</evidence>
<comment type="caution">
    <text evidence="2">The sequence shown here is derived from an EMBL/GenBank/DDBJ whole genome shotgun (WGS) entry which is preliminary data.</text>
</comment>
<feature type="domain" description="Ig-like" evidence="1">
    <location>
        <begin position="64"/>
        <end position="144"/>
    </location>
</feature>
<feature type="non-terminal residue" evidence="2">
    <location>
        <position position="144"/>
    </location>
</feature>
<dbReference type="EMBL" id="CAXITT010000153">
    <property type="protein sequence ID" value="CAL1533845.1"/>
    <property type="molecule type" value="Genomic_DNA"/>
</dbReference>
<dbReference type="Pfam" id="PF13927">
    <property type="entry name" value="Ig_3"/>
    <property type="match status" value="1"/>
</dbReference>
<dbReference type="InterPro" id="IPR013783">
    <property type="entry name" value="Ig-like_fold"/>
</dbReference>